<dbReference type="Pfam" id="PF03544">
    <property type="entry name" value="TonB_C"/>
    <property type="match status" value="1"/>
</dbReference>
<evidence type="ECO:0000259" key="2">
    <source>
        <dbReference type="Pfam" id="PF03544"/>
    </source>
</evidence>
<dbReference type="SUPFAM" id="SSF74653">
    <property type="entry name" value="TolA/TonB C-terminal domain"/>
    <property type="match status" value="1"/>
</dbReference>
<dbReference type="InterPro" id="IPR037682">
    <property type="entry name" value="TonB_C"/>
</dbReference>
<keyword evidence="4" id="KW-1185">Reference proteome</keyword>
<sequence>MRAHQEIKKQATEVKFVAPPPPPPPPPVATAVPRTEKRQQPKKEFIKKPDTIVESKEPPKEDTTAKGGDAEETKPSTCGGPGQPVCCGGPGDPPCRHCGGPGEPACCGGPGEPACAPAKAAVCGDPGMPPCPPTTTAIPFGAGMVRPTLTAGEEQPQLSREALEAKVEGLVIAKCTITTEGTVTNCKLIKTLPFMDEAIKNNLMARKYTPVMFQGHPVSVEYTFTFRIVQK</sequence>
<evidence type="ECO:0000256" key="1">
    <source>
        <dbReference type="SAM" id="MobiDB-lite"/>
    </source>
</evidence>
<feature type="compositionally biased region" description="Basic and acidic residues" evidence="1">
    <location>
        <begin position="34"/>
        <end position="74"/>
    </location>
</feature>
<protein>
    <submittedName>
        <fullName evidence="3">Energy transducer TonB</fullName>
    </submittedName>
</protein>
<reference evidence="3 4" key="1">
    <citation type="submission" date="2021-12" db="EMBL/GenBank/DDBJ databases">
        <title>Discovery of the Pendulisporaceae a myxobacterial family with distinct sporulation behavior and unique specialized metabolism.</title>
        <authorList>
            <person name="Garcia R."/>
            <person name="Popoff A."/>
            <person name="Bader C.D."/>
            <person name="Loehr J."/>
            <person name="Walesch S."/>
            <person name="Walt C."/>
            <person name="Boldt J."/>
            <person name="Bunk B."/>
            <person name="Haeckl F.J.F.P.J."/>
            <person name="Gunesch A.P."/>
            <person name="Birkelbach J."/>
            <person name="Nuebel U."/>
            <person name="Pietschmann T."/>
            <person name="Bach T."/>
            <person name="Mueller R."/>
        </authorList>
    </citation>
    <scope>NUCLEOTIDE SEQUENCE [LARGE SCALE GENOMIC DNA]</scope>
    <source>
        <strain evidence="3 4">MSr11954</strain>
    </source>
</reference>
<gene>
    <name evidence="3" type="ORF">LZC94_31400</name>
</gene>
<feature type="region of interest" description="Disordered" evidence="1">
    <location>
        <begin position="1"/>
        <end position="81"/>
    </location>
</feature>
<dbReference type="EMBL" id="CP089984">
    <property type="protein sequence ID" value="WXB12343.1"/>
    <property type="molecule type" value="Genomic_DNA"/>
</dbReference>
<dbReference type="Proteomes" id="UP001370348">
    <property type="component" value="Chromosome"/>
</dbReference>
<evidence type="ECO:0000313" key="3">
    <source>
        <dbReference type="EMBL" id="WXB12343.1"/>
    </source>
</evidence>
<feature type="compositionally biased region" description="Basic and acidic residues" evidence="1">
    <location>
        <begin position="1"/>
        <end position="12"/>
    </location>
</feature>
<feature type="domain" description="TonB C-terminal" evidence="2">
    <location>
        <begin position="155"/>
        <end position="227"/>
    </location>
</feature>
<evidence type="ECO:0000313" key="4">
    <source>
        <dbReference type="Proteomes" id="UP001370348"/>
    </source>
</evidence>
<dbReference type="Gene3D" id="3.30.1150.10">
    <property type="match status" value="1"/>
</dbReference>
<feature type="compositionally biased region" description="Pro residues" evidence="1">
    <location>
        <begin position="18"/>
        <end position="28"/>
    </location>
</feature>
<organism evidence="3 4">
    <name type="scientific">Pendulispora albinea</name>
    <dbReference type="NCBI Taxonomy" id="2741071"/>
    <lineage>
        <taxon>Bacteria</taxon>
        <taxon>Pseudomonadati</taxon>
        <taxon>Myxococcota</taxon>
        <taxon>Myxococcia</taxon>
        <taxon>Myxococcales</taxon>
        <taxon>Sorangiineae</taxon>
        <taxon>Pendulisporaceae</taxon>
        <taxon>Pendulispora</taxon>
    </lineage>
</organism>
<dbReference type="RefSeq" id="WP_394821964.1">
    <property type="nucleotide sequence ID" value="NZ_CP089984.1"/>
</dbReference>
<accession>A0ABZ2LR24</accession>
<proteinExistence type="predicted"/>
<name>A0ABZ2LR24_9BACT</name>